<feature type="compositionally biased region" description="Polar residues" evidence="1">
    <location>
        <begin position="97"/>
        <end position="106"/>
    </location>
</feature>
<evidence type="ECO:0000313" key="3">
    <source>
        <dbReference type="Proteomes" id="UP000193240"/>
    </source>
</evidence>
<dbReference type="InParanoid" id="A0A1Y2M725"/>
<dbReference type="EMBL" id="KZ107840">
    <property type="protein sequence ID" value="OSS51307.1"/>
    <property type="molecule type" value="Genomic_DNA"/>
</dbReference>
<sequence length="208" mass="22582">MPPDPKAPTDQPAGQAKLRKPPPPLAARPIRCSLLRSQSQTQTQAQSQSQSQSQSESCRQSDLQVPLTPGFHTNPHPHPQSQSLCSHSHSHTAFKSRPQSDPQTPLTAVFHTDSQSHHNHHPSIPESSHPDTATDVDTATATATSHAHSRTTSLELDSNLAFHTAEEYAAEIAVYVESLARFWNLQDSLDGLEGRRGSSGVVGEGDWI</sequence>
<dbReference type="AlphaFoldDB" id="A0A1Y2M725"/>
<name>A0A1Y2M725_EPING</name>
<dbReference type="Proteomes" id="UP000193240">
    <property type="component" value="Unassembled WGS sequence"/>
</dbReference>
<feature type="compositionally biased region" description="Low complexity" evidence="1">
    <location>
        <begin position="130"/>
        <end position="152"/>
    </location>
</feature>
<reference evidence="2 3" key="1">
    <citation type="journal article" date="2017" name="Genome Announc.">
        <title>Genome sequence of the saprophytic ascomycete Epicoccum nigrum ICMP 19927 strain isolated from New Zealand.</title>
        <authorList>
            <person name="Fokin M."/>
            <person name="Fleetwood D."/>
            <person name="Weir B.S."/>
            <person name="Villas-Boas S.G."/>
        </authorList>
    </citation>
    <scope>NUCLEOTIDE SEQUENCE [LARGE SCALE GENOMIC DNA]</scope>
    <source>
        <strain evidence="2 3">ICMP 19927</strain>
    </source>
</reference>
<proteinExistence type="predicted"/>
<evidence type="ECO:0000256" key="1">
    <source>
        <dbReference type="SAM" id="MobiDB-lite"/>
    </source>
</evidence>
<accession>A0A1Y2M725</accession>
<feature type="compositionally biased region" description="Low complexity" evidence="1">
    <location>
        <begin position="27"/>
        <end position="61"/>
    </location>
</feature>
<gene>
    <name evidence="2" type="ORF">B5807_03363</name>
</gene>
<evidence type="ECO:0000313" key="2">
    <source>
        <dbReference type="EMBL" id="OSS51307.1"/>
    </source>
</evidence>
<feature type="region of interest" description="Disordered" evidence="1">
    <location>
        <begin position="1"/>
        <end position="152"/>
    </location>
</feature>
<keyword evidence="3" id="KW-1185">Reference proteome</keyword>
<organism evidence="2 3">
    <name type="scientific">Epicoccum nigrum</name>
    <name type="common">Soil fungus</name>
    <name type="synonym">Epicoccum purpurascens</name>
    <dbReference type="NCBI Taxonomy" id="105696"/>
    <lineage>
        <taxon>Eukaryota</taxon>
        <taxon>Fungi</taxon>
        <taxon>Dikarya</taxon>
        <taxon>Ascomycota</taxon>
        <taxon>Pezizomycotina</taxon>
        <taxon>Dothideomycetes</taxon>
        <taxon>Pleosporomycetidae</taxon>
        <taxon>Pleosporales</taxon>
        <taxon>Pleosporineae</taxon>
        <taxon>Didymellaceae</taxon>
        <taxon>Epicoccum</taxon>
    </lineage>
</organism>
<protein>
    <submittedName>
        <fullName evidence="2">Uncharacterized protein</fullName>
    </submittedName>
</protein>